<dbReference type="KEGG" id="hbl:XJ32_09665"/>
<evidence type="ECO:0000256" key="5">
    <source>
        <dbReference type="ARBA" id="ARBA00022884"/>
    </source>
</evidence>
<dbReference type="InterPro" id="IPR027417">
    <property type="entry name" value="P-loop_NTPase"/>
</dbReference>
<gene>
    <name evidence="9" type="ORF">XJ32_09665</name>
</gene>
<dbReference type="PANTHER" id="PTHR48466:SF2">
    <property type="entry name" value="OS10G0509000 PROTEIN"/>
    <property type="match status" value="1"/>
</dbReference>
<sequence>MSKKKKQTEIKPKALTKATIQNLQNTTDSNVLKILKQNFTKLGLQGFLDTFSAYFSRQINTNKALINENEILLKDDKTLSHILHIPSHEKLKALIQALDTYSNIESLKLPKVGLLNNEILSLAKGGVLRLYDIFQCLCMIKFFYDFAKRDDIDNEYLKEYINKFVFPSEITSLLAFFVFTSKQNSTSPQSYLNKEADSELNTLYKALENKHKEKQERLYSILHTSNLQEYLVDKQIHFFEDNATLLVRAGYANVLHARVIGRSMHGFFYIVPLSLESIESHIHILQDKIEERLLYLAKEYSKILSKHIHFLRFINTEYDFMDRALARLHFAKDFNYSFVFADNKNTSITLHEYAHPSLKNPIPLNVSMPTNLLMITGVNAGGKTMLLKSILSALWCAKLYIPMRINAAKSQLPFMKNIHIIAQDPQDSHNDISTFSGRIQEISALLSQKDMILGIDEIEIGTDSSEAASLYKVILEKFLANSTKLIVTTHHKHLAALMADNIHTRLLAATYDYKRACPTFSFIEGIGKSYALECAKQYGIPQEIIDEAKKVHGDEANKLERLIEESHTQITKNKQDSLKLQALIKEQDSKIQELEHTKSKLKARFEEQSLTLKRHYNEAIKEIKMLAKQSSGNLKALQNLKELDTNTLQGAQEIVKNIHKLLNKAHKNEAKSPKINIESTQKYSLNDIVQYQNKIAKIIAQHKDSYSIELQNGVRLKGVKGIELKPLSSKQIKQDSNILYNQGYKLEADIRATTRLDLHGYTKEEAQMLLEDFLNHAIMARFSEVLVVHGLGNGILKRMVENFLDSCDYIRGYTQAPPNMGGLGAKIVYLNG</sequence>
<evidence type="ECO:0000256" key="1">
    <source>
        <dbReference type="ARBA" id="ARBA00022730"/>
    </source>
</evidence>
<evidence type="ECO:0000256" key="2">
    <source>
        <dbReference type="ARBA" id="ARBA00022741"/>
    </source>
</evidence>
<dbReference type="InterPro" id="IPR036063">
    <property type="entry name" value="Smr_dom_sf"/>
</dbReference>
<dbReference type="InterPro" id="IPR045076">
    <property type="entry name" value="MutS"/>
</dbReference>
<dbReference type="InterPro" id="IPR002625">
    <property type="entry name" value="Smr_dom"/>
</dbReference>
<feature type="domain" description="Smr" evidence="8">
    <location>
        <begin position="756"/>
        <end position="831"/>
    </location>
</feature>
<keyword evidence="4" id="KW-0067">ATP-binding</keyword>
<dbReference type="GO" id="GO:0006298">
    <property type="term" value="P:mismatch repair"/>
    <property type="evidence" value="ECO:0007669"/>
    <property type="project" value="InterPro"/>
</dbReference>
<dbReference type="SMART" id="SM00463">
    <property type="entry name" value="SMR"/>
    <property type="match status" value="1"/>
</dbReference>
<evidence type="ECO:0000313" key="10">
    <source>
        <dbReference type="Proteomes" id="UP000188298"/>
    </source>
</evidence>
<dbReference type="GO" id="GO:0030983">
    <property type="term" value="F:mismatched DNA binding"/>
    <property type="evidence" value="ECO:0007669"/>
    <property type="project" value="InterPro"/>
</dbReference>
<dbReference type="PANTHER" id="PTHR48466">
    <property type="entry name" value="OS10G0509000 PROTEIN-RELATED"/>
    <property type="match status" value="1"/>
</dbReference>
<proteinExistence type="predicted"/>
<evidence type="ECO:0000256" key="3">
    <source>
        <dbReference type="ARBA" id="ARBA00022801"/>
    </source>
</evidence>
<dbReference type="GO" id="GO:0045910">
    <property type="term" value="P:negative regulation of DNA recombination"/>
    <property type="evidence" value="ECO:0007669"/>
    <property type="project" value="InterPro"/>
</dbReference>
<dbReference type="SUPFAM" id="SSF160443">
    <property type="entry name" value="SMR domain-like"/>
    <property type="match status" value="1"/>
</dbReference>
<dbReference type="GO" id="GO:0004519">
    <property type="term" value="F:endonuclease activity"/>
    <property type="evidence" value="ECO:0007669"/>
    <property type="project" value="InterPro"/>
</dbReference>
<evidence type="ECO:0000256" key="6">
    <source>
        <dbReference type="ARBA" id="ARBA00023125"/>
    </source>
</evidence>
<protein>
    <submittedName>
        <fullName evidence="9">Recombination and DNA strand exchange inhibitor protein</fullName>
    </submittedName>
</protein>
<dbReference type="NCBIfam" id="TIGR01069">
    <property type="entry name" value="mutS2"/>
    <property type="match status" value="1"/>
</dbReference>
<dbReference type="GO" id="GO:0016887">
    <property type="term" value="F:ATP hydrolysis activity"/>
    <property type="evidence" value="ECO:0007669"/>
    <property type="project" value="InterPro"/>
</dbReference>
<feature type="coiled-coil region" evidence="7">
    <location>
        <begin position="545"/>
        <end position="611"/>
    </location>
</feature>
<dbReference type="Pfam" id="PF01713">
    <property type="entry name" value="Smr"/>
    <property type="match status" value="1"/>
</dbReference>
<keyword evidence="7" id="KW-0175">Coiled coil</keyword>
<dbReference type="Gene3D" id="3.30.1370.110">
    <property type="match status" value="1"/>
</dbReference>
<evidence type="ECO:0000256" key="4">
    <source>
        <dbReference type="ARBA" id="ARBA00022840"/>
    </source>
</evidence>
<accession>A0A1Q2LII5</accession>
<dbReference type="InterPro" id="IPR005747">
    <property type="entry name" value="MutS2"/>
</dbReference>
<keyword evidence="3" id="KW-0378">Hydrolase</keyword>
<keyword evidence="2" id="KW-0547">Nucleotide-binding</keyword>
<evidence type="ECO:0000259" key="8">
    <source>
        <dbReference type="PROSITE" id="PS50828"/>
    </source>
</evidence>
<dbReference type="SMART" id="SM00534">
    <property type="entry name" value="MUTSac"/>
    <property type="match status" value="1"/>
</dbReference>
<dbReference type="EMBL" id="CP019645">
    <property type="protein sequence ID" value="AQQ60310.1"/>
    <property type="molecule type" value="Genomic_DNA"/>
</dbReference>
<dbReference type="PROSITE" id="PS50828">
    <property type="entry name" value="SMR"/>
    <property type="match status" value="1"/>
</dbReference>
<dbReference type="GO" id="GO:0140664">
    <property type="term" value="F:ATP-dependent DNA damage sensor activity"/>
    <property type="evidence" value="ECO:0007669"/>
    <property type="project" value="InterPro"/>
</dbReference>
<name>A0A1Q2LII5_9HELI</name>
<reference evidence="9 10" key="1">
    <citation type="submission" date="2017-02" db="EMBL/GenBank/DDBJ databases">
        <title>Whole genome sequencing of Helicobacter bilis strain AAQJH.</title>
        <authorList>
            <person name="Conlan S."/>
            <person name="Thomas P.J."/>
            <person name="Mullikin J."/>
            <person name="Palmore T.N."/>
            <person name="Frank K.M."/>
            <person name="Segre J.A."/>
        </authorList>
    </citation>
    <scope>NUCLEOTIDE SEQUENCE [LARGE SCALE GENOMIC DNA]</scope>
    <source>
        <strain evidence="9 10">AAQJH</strain>
    </source>
</reference>
<organism evidence="9 10">
    <name type="scientific">Helicobacter bilis</name>
    <dbReference type="NCBI Taxonomy" id="37372"/>
    <lineage>
        <taxon>Bacteria</taxon>
        <taxon>Pseudomonadati</taxon>
        <taxon>Campylobacterota</taxon>
        <taxon>Epsilonproteobacteria</taxon>
        <taxon>Campylobacterales</taxon>
        <taxon>Helicobacteraceae</taxon>
        <taxon>Helicobacter</taxon>
    </lineage>
</organism>
<dbReference type="GO" id="GO:0019843">
    <property type="term" value="F:rRNA binding"/>
    <property type="evidence" value="ECO:0007669"/>
    <property type="project" value="UniProtKB-KW"/>
</dbReference>
<dbReference type="Gene3D" id="3.40.50.300">
    <property type="entry name" value="P-loop containing nucleotide triphosphate hydrolases"/>
    <property type="match status" value="1"/>
</dbReference>
<dbReference type="AlphaFoldDB" id="A0A1Q2LII5"/>
<evidence type="ECO:0000313" key="9">
    <source>
        <dbReference type="EMBL" id="AQQ60310.1"/>
    </source>
</evidence>
<keyword evidence="6" id="KW-0238">DNA-binding</keyword>
<dbReference type="InterPro" id="IPR000432">
    <property type="entry name" value="DNA_mismatch_repair_MutS_C"/>
</dbReference>
<dbReference type="Proteomes" id="UP000188298">
    <property type="component" value="Chromosome"/>
</dbReference>
<evidence type="ECO:0000256" key="7">
    <source>
        <dbReference type="SAM" id="Coils"/>
    </source>
</evidence>
<dbReference type="GO" id="GO:0005524">
    <property type="term" value="F:ATP binding"/>
    <property type="evidence" value="ECO:0007669"/>
    <property type="project" value="UniProtKB-KW"/>
</dbReference>
<dbReference type="Pfam" id="PF00488">
    <property type="entry name" value="MutS_V"/>
    <property type="match status" value="1"/>
</dbReference>
<dbReference type="RefSeq" id="WP_077389383.1">
    <property type="nucleotide sequence ID" value="NZ_CP019645.1"/>
</dbReference>
<keyword evidence="5" id="KW-0694">RNA-binding</keyword>
<dbReference type="SUPFAM" id="SSF52540">
    <property type="entry name" value="P-loop containing nucleoside triphosphate hydrolases"/>
    <property type="match status" value="1"/>
</dbReference>
<keyword evidence="1" id="KW-0699">rRNA-binding</keyword>